<reference evidence="12 13" key="1">
    <citation type="submission" date="2019-12" db="EMBL/GenBank/DDBJ databases">
        <authorList>
            <person name="Li M."/>
        </authorList>
    </citation>
    <scope>NUCLEOTIDE SEQUENCE [LARGE SCALE GENOMIC DNA]</scope>
    <source>
        <strain evidence="12 13">GBMRC 2046</strain>
    </source>
</reference>
<dbReference type="RefSeq" id="WP_160775166.1">
    <property type="nucleotide sequence ID" value="NZ_WUMV01000003.1"/>
</dbReference>
<feature type="domain" description="ABC transporter" evidence="11">
    <location>
        <begin position="247"/>
        <end position="499"/>
    </location>
</feature>
<keyword evidence="5" id="KW-0762">Sugar transport</keyword>
<dbReference type="SUPFAM" id="SSF52540">
    <property type="entry name" value="P-loop containing nucleoside triphosphate hydrolases"/>
    <property type="match status" value="2"/>
</dbReference>
<keyword evidence="4" id="KW-1003">Cell membrane</keyword>
<evidence type="ECO:0000256" key="1">
    <source>
        <dbReference type="ARBA" id="ARBA00004202"/>
    </source>
</evidence>
<dbReference type="Proteomes" id="UP000433101">
    <property type="component" value="Unassembled WGS sequence"/>
</dbReference>
<dbReference type="GO" id="GO:0005524">
    <property type="term" value="F:ATP binding"/>
    <property type="evidence" value="ECO:0007669"/>
    <property type="project" value="UniProtKB-KW"/>
</dbReference>
<protein>
    <submittedName>
        <fullName evidence="12">ATP-binding cassette domain-containing protein</fullName>
    </submittedName>
</protein>
<evidence type="ECO:0000256" key="4">
    <source>
        <dbReference type="ARBA" id="ARBA00022475"/>
    </source>
</evidence>
<keyword evidence="7" id="KW-0547">Nucleotide-binding</keyword>
<evidence type="ECO:0000256" key="9">
    <source>
        <dbReference type="ARBA" id="ARBA00022967"/>
    </source>
</evidence>
<keyword evidence="10" id="KW-0472">Membrane</keyword>
<dbReference type="InterPro" id="IPR003439">
    <property type="entry name" value="ABC_transporter-like_ATP-bd"/>
</dbReference>
<dbReference type="InterPro" id="IPR003593">
    <property type="entry name" value="AAA+_ATPase"/>
</dbReference>
<evidence type="ECO:0000313" key="12">
    <source>
        <dbReference type="EMBL" id="MXN64930.1"/>
    </source>
</evidence>
<dbReference type="InterPro" id="IPR050107">
    <property type="entry name" value="ABC_carbohydrate_import_ATPase"/>
</dbReference>
<comment type="similarity">
    <text evidence="2">Belongs to the ABC transporter superfamily.</text>
</comment>
<dbReference type="CDD" id="cd03215">
    <property type="entry name" value="ABC_Carb_Monos_II"/>
    <property type="match status" value="1"/>
</dbReference>
<comment type="subcellular location">
    <subcellularLocation>
        <location evidence="1">Cell membrane</location>
        <topology evidence="1">Peripheral membrane protein</topology>
    </subcellularLocation>
</comment>
<gene>
    <name evidence="12" type="ORF">GR183_08420</name>
</gene>
<evidence type="ECO:0000256" key="5">
    <source>
        <dbReference type="ARBA" id="ARBA00022597"/>
    </source>
</evidence>
<keyword evidence="8 12" id="KW-0067">ATP-binding</keyword>
<dbReference type="PROSITE" id="PS00211">
    <property type="entry name" value="ABC_TRANSPORTER_1"/>
    <property type="match status" value="1"/>
</dbReference>
<evidence type="ECO:0000256" key="2">
    <source>
        <dbReference type="ARBA" id="ARBA00005417"/>
    </source>
</evidence>
<proteinExistence type="inferred from homology"/>
<evidence type="ECO:0000256" key="8">
    <source>
        <dbReference type="ARBA" id="ARBA00022840"/>
    </source>
</evidence>
<dbReference type="PANTHER" id="PTHR43790">
    <property type="entry name" value="CARBOHYDRATE TRANSPORT ATP-BINDING PROTEIN MG119-RELATED"/>
    <property type="match status" value="1"/>
</dbReference>
<evidence type="ECO:0000259" key="11">
    <source>
        <dbReference type="PROSITE" id="PS50893"/>
    </source>
</evidence>
<keyword evidence="9" id="KW-1278">Translocase</keyword>
<keyword evidence="6" id="KW-0677">Repeat</keyword>
<evidence type="ECO:0000256" key="7">
    <source>
        <dbReference type="ARBA" id="ARBA00022741"/>
    </source>
</evidence>
<name>A0A7X3LTU7_9HYPH</name>
<keyword evidence="13" id="KW-1185">Reference proteome</keyword>
<dbReference type="GO" id="GO:0016887">
    <property type="term" value="F:ATP hydrolysis activity"/>
    <property type="evidence" value="ECO:0007669"/>
    <property type="project" value="InterPro"/>
</dbReference>
<evidence type="ECO:0000313" key="13">
    <source>
        <dbReference type="Proteomes" id="UP000433101"/>
    </source>
</evidence>
<dbReference type="FunFam" id="3.40.50.300:FF:000127">
    <property type="entry name" value="Ribose import ATP-binding protein RbsA"/>
    <property type="match status" value="1"/>
</dbReference>
<dbReference type="PROSITE" id="PS50893">
    <property type="entry name" value="ABC_TRANSPORTER_2"/>
    <property type="match status" value="2"/>
</dbReference>
<organism evidence="12 13">
    <name type="scientific">Stappia sediminis</name>
    <dbReference type="NCBI Taxonomy" id="2692190"/>
    <lineage>
        <taxon>Bacteria</taxon>
        <taxon>Pseudomonadati</taxon>
        <taxon>Pseudomonadota</taxon>
        <taxon>Alphaproteobacteria</taxon>
        <taxon>Hyphomicrobiales</taxon>
        <taxon>Stappiaceae</taxon>
        <taxon>Stappia</taxon>
    </lineage>
</organism>
<dbReference type="GO" id="GO:0005886">
    <property type="term" value="C:plasma membrane"/>
    <property type="evidence" value="ECO:0007669"/>
    <property type="project" value="UniProtKB-SubCell"/>
</dbReference>
<evidence type="ECO:0000256" key="10">
    <source>
        <dbReference type="ARBA" id="ARBA00023136"/>
    </source>
</evidence>
<dbReference type="Gene3D" id="3.40.50.300">
    <property type="entry name" value="P-loop containing nucleotide triphosphate hydrolases"/>
    <property type="match status" value="2"/>
</dbReference>
<dbReference type="CDD" id="cd03216">
    <property type="entry name" value="ABC_Carb_Monos_I"/>
    <property type="match status" value="1"/>
</dbReference>
<feature type="domain" description="ABC transporter" evidence="11">
    <location>
        <begin position="8"/>
        <end position="244"/>
    </location>
</feature>
<dbReference type="InterPro" id="IPR017871">
    <property type="entry name" value="ABC_transporter-like_CS"/>
</dbReference>
<keyword evidence="3" id="KW-0813">Transport</keyword>
<accession>A0A7X3LTU7</accession>
<dbReference type="EMBL" id="WUMV01000003">
    <property type="protein sequence ID" value="MXN64930.1"/>
    <property type="molecule type" value="Genomic_DNA"/>
</dbReference>
<dbReference type="AlphaFoldDB" id="A0A7X3LTU7"/>
<evidence type="ECO:0000256" key="3">
    <source>
        <dbReference type="ARBA" id="ARBA00022448"/>
    </source>
</evidence>
<dbReference type="Pfam" id="PF00005">
    <property type="entry name" value="ABC_tran"/>
    <property type="match status" value="2"/>
</dbReference>
<dbReference type="InterPro" id="IPR027417">
    <property type="entry name" value="P-loop_NTPase"/>
</dbReference>
<evidence type="ECO:0000256" key="6">
    <source>
        <dbReference type="ARBA" id="ARBA00022737"/>
    </source>
</evidence>
<comment type="caution">
    <text evidence="12">The sequence shown here is derived from an EMBL/GenBank/DDBJ whole genome shotgun (WGS) entry which is preliminary data.</text>
</comment>
<sequence>MTEPNPTLRLKGIVKTFPGVRALDGVDFDVRPGEVHALMGENGAGKSTLMKILAGVYHPDEGQIFIDDRPVVIRSPIEAKEHGITLIHQELSLAEEMSVAENIFLGELPRKKWGFVDWKTLDERVGTILQKLNADWGPRTRIGSLSIAKQQMCEIARALTHSAKIVVFDEPTASLTDAEKVVLFDVIEDLKAEGVGIVYISHRMEEIFKITDRISVLRDGSYRGTLNTRETDEDEITQMMIGRSLELHRRNIEHAEEGEEVLSVEGLSCGRLFQDVSFTVKAGEIVGFYGLVGAGRTEMAETLFGLRRPTAGKIRLAGEEVHIGSPSEAIEKGISLVPENRKEQGLVLGMNCRDNITLPQIDDLTAGPFVANGAEVAIYDMYRDRLQIKAPTWRTLVGSLSGGNQQKIVIGKWLSMKPRLLIVDEPTRGIDVGSKSEIHKLLRELAHQGYAIIVVSSEMPEVLHVSDRIIAMHNGRITRTFSADAVTEEDLIQAISGLTSDKAA</sequence>
<dbReference type="PANTHER" id="PTHR43790:SF9">
    <property type="entry name" value="GALACTOFURANOSE TRANSPORTER ATP-BINDING PROTEIN YTFR"/>
    <property type="match status" value="1"/>
</dbReference>
<dbReference type="SMART" id="SM00382">
    <property type="entry name" value="AAA"/>
    <property type="match status" value="2"/>
</dbReference>